<name>A0A1M4ZLD5_9HYPH</name>
<feature type="signal peptide" evidence="1">
    <location>
        <begin position="1"/>
        <end position="19"/>
    </location>
</feature>
<dbReference type="AlphaFoldDB" id="A0A1M4ZLD5"/>
<dbReference type="Proteomes" id="UP000184533">
    <property type="component" value="Unassembled WGS sequence"/>
</dbReference>
<feature type="chain" id="PRO_5009908613" evidence="1">
    <location>
        <begin position="20"/>
        <end position="170"/>
    </location>
</feature>
<organism evidence="2 3">
    <name type="scientific">Devosia limi DSM 17137</name>
    <dbReference type="NCBI Taxonomy" id="1121477"/>
    <lineage>
        <taxon>Bacteria</taxon>
        <taxon>Pseudomonadati</taxon>
        <taxon>Pseudomonadota</taxon>
        <taxon>Alphaproteobacteria</taxon>
        <taxon>Hyphomicrobiales</taxon>
        <taxon>Devosiaceae</taxon>
        <taxon>Devosia</taxon>
    </lineage>
</organism>
<dbReference type="EMBL" id="FQVC01000005">
    <property type="protein sequence ID" value="SHF18376.1"/>
    <property type="molecule type" value="Genomic_DNA"/>
</dbReference>
<sequence>MRSLTVVTILAGLTSPILAADLTPDMLQAMLAAQDAATVVQSLDNRPGADDPWAQVLTHMRAGEQDWLDLVPLLAPGTDAGTADALRMALSQALTHNPAGVLGLIPERYSASAICRDGASAAPVTAPVTGAVDFIDDALVAVAAILDPALMPARNACIQALGAARIAALI</sequence>
<proteinExistence type="predicted"/>
<evidence type="ECO:0000313" key="3">
    <source>
        <dbReference type="Proteomes" id="UP000184533"/>
    </source>
</evidence>
<keyword evidence="1" id="KW-0732">Signal</keyword>
<dbReference type="RefSeq" id="WP_052950803.1">
    <property type="nucleotide sequence ID" value="NZ_FQVC01000005.1"/>
</dbReference>
<dbReference type="OrthoDB" id="7280907at2"/>
<protein>
    <submittedName>
        <fullName evidence="2">Uncharacterized protein</fullName>
    </submittedName>
</protein>
<accession>A0A1M4ZLD5</accession>
<gene>
    <name evidence="2" type="ORF">SAMN02745223_01976</name>
</gene>
<evidence type="ECO:0000313" key="2">
    <source>
        <dbReference type="EMBL" id="SHF18376.1"/>
    </source>
</evidence>
<evidence type="ECO:0000256" key="1">
    <source>
        <dbReference type="SAM" id="SignalP"/>
    </source>
</evidence>
<reference evidence="2 3" key="1">
    <citation type="submission" date="2016-11" db="EMBL/GenBank/DDBJ databases">
        <authorList>
            <person name="Jaros S."/>
            <person name="Januszkiewicz K."/>
            <person name="Wedrychowicz H."/>
        </authorList>
    </citation>
    <scope>NUCLEOTIDE SEQUENCE [LARGE SCALE GENOMIC DNA]</scope>
    <source>
        <strain evidence="2 3">DSM 17137</strain>
    </source>
</reference>